<keyword evidence="2 3" id="KW-0040">ANK repeat</keyword>
<keyword evidence="1" id="KW-0677">Repeat</keyword>
<dbReference type="PROSITE" id="PS50297">
    <property type="entry name" value="ANK_REP_REGION"/>
    <property type="match status" value="2"/>
</dbReference>
<dbReference type="AlphaFoldDB" id="A0A931FNB6"/>
<proteinExistence type="predicted"/>
<evidence type="ECO:0000256" key="1">
    <source>
        <dbReference type="ARBA" id="ARBA00022737"/>
    </source>
</evidence>
<dbReference type="SMART" id="SM00248">
    <property type="entry name" value="ANK"/>
    <property type="match status" value="6"/>
</dbReference>
<feature type="repeat" description="ANK" evidence="3">
    <location>
        <begin position="16"/>
        <end position="48"/>
    </location>
</feature>
<dbReference type="InterPro" id="IPR002110">
    <property type="entry name" value="Ankyrin_rpt"/>
</dbReference>
<dbReference type="Proteomes" id="UP000599312">
    <property type="component" value="Unassembled WGS sequence"/>
</dbReference>
<comment type="caution">
    <text evidence="4">The sequence shown here is derived from an EMBL/GenBank/DDBJ whole genome shotgun (WGS) entry which is preliminary data.</text>
</comment>
<feature type="repeat" description="ANK" evidence="3">
    <location>
        <begin position="115"/>
        <end position="147"/>
    </location>
</feature>
<dbReference type="Pfam" id="PF12796">
    <property type="entry name" value="Ank_2"/>
    <property type="match status" value="2"/>
</dbReference>
<dbReference type="InterPro" id="IPR036770">
    <property type="entry name" value="Ankyrin_rpt-contain_sf"/>
</dbReference>
<feature type="repeat" description="ANK" evidence="3">
    <location>
        <begin position="49"/>
        <end position="81"/>
    </location>
</feature>
<protein>
    <submittedName>
        <fullName evidence="4">Ankyrin repeat domain-containing protein</fullName>
    </submittedName>
</protein>
<accession>A0A931FNB6</accession>
<dbReference type="PANTHER" id="PTHR24201">
    <property type="entry name" value="ANK_REP_REGION DOMAIN-CONTAINING PROTEIN"/>
    <property type="match status" value="1"/>
</dbReference>
<keyword evidence="5" id="KW-1185">Reference proteome</keyword>
<organism evidence="4 5">
    <name type="scientific">Microvirga alba</name>
    <dbReference type="NCBI Taxonomy" id="2791025"/>
    <lineage>
        <taxon>Bacteria</taxon>
        <taxon>Pseudomonadati</taxon>
        <taxon>Pseudomonadota</taxon>
        <taxon>Alphaproteobacteria</taxon>
        <taxon>Hyphomicrobiales</taxon>
        <taxon>Methylobacteriaceae</taxon>
        <taxon>Microvirga</taxon>
    </lineage>
</organism>
<evidence type="ECO:0000313" key="4">
    <source>
        <dbReference type="EMBL" id="MBF9232147.1"/>
    </source>
</evidence>
<dbReference type="SUPFAM" id="SSF48403">
    <property type="entry name" value="Ankyrin repeat"/>
    <property type="match status" value="1"/>
</dbReference>
<gene>
    <name evidence="4" type="ORF">I2H38_02015</name>
</gene>
<dbReference type="PROSITE" id="PS50088">
    <property type="entry name" value="ANK_REPEAT"/>
    <property type="match status" value="4"/>
</dbReference>
<evidence type="ECO:0000256" key="3">
    <source>
        <dbReference type="PROSITE-ProRule" id="PRU00023"/>
    </source>
</evidence>
<dbReference type="Gene3D" id="1.25.40.20">
    <property type="entry name" value="Ankyrin repeat-containing domain"/>
    <property type="match status" value="1"/>
</dbReference>
<dbReference type="EMBL" id="JADQDO010000001">
    <property type="protein sequence ID" value="MBF9232147.1"/>
    <property type="molecule type" value="Genomic_DNA"/>
</dbReference>
<dbReference type="PANTHER" id="PTHR24201:SF2">
    <property type="entry name" value="ANKYRIN REPEAT DOMAIN-CONTAINING PROTEIN 42"/>
    <property type="match status" value="1"/>
</dbReference>
<name>A0A931FNB6_9HYPH</name>
<evidence type="ECO:0000313" key="5">
    <source>
        <dbReference type="Proteomes" id="UP000599312"/>
    </source>
</evidence>
<feature type="repeat" description="ANK" evidence="3">
    <location>
        <begin position="187"/>
        <end position="213"/>
    </location>
</feature>
<reference evidence="4" key="1">
    <citation type="submission" date="2020-11" db="EMBL/GenBank/DDBJ databases">
        <authorList>
            <person name="Kim M.K."/>
        </authorList>
    </citation>
    <scope>NUCLEOTIDE SEQUENCE</scope>
    <source>
        <strain evidence="4">BT350</strain>
    </source>
</reference>
<dbReference type="InterPro" id="IPR050776">
    <property type="entry name" value="Ank_Repeat/CDKN_Inhibitor"/>
</dbReference>
<evidence type="ECO:0000256" key="2">
    <source>
        <dbReference type="ARBA" id="ARBA00023043"/>
    </source>
</evidence>
<sequence length="213" mass="22581">MLLAMLTPVGALPMISNDLSLIEAAGRGDVASVRDLLAKGAGVNARDSQKRTALLAATQGDHVAAARMLIEAGADVNAQDYQRDSAYLLAGARGYLDILRLTLANGADLKSTNRYGGTALIPACERGHVETVRELLKTDIDVNHVNNLGWTGLMEAIVLSDGGPRHAEIVKMLIESGRADVNIPDRDGITPLQHAKKRGFREIAALLVNAGGR</sequence>